<dbReference type="AlphaFoldDB" id="A0A1F6BG99"/>
<evidence type="ECO:0000313" key="10">
    <source>
        <dbReference type="Proteomes" id="UP000176228"/>
    </source>
</evidence>
<evidence type="ECO:0000256" key="7">
    <source>
        <dbReference type="ARBA" id="ARBA00023136"/>
    </source>
</evidence>
<dbReference type="GO" id="GO:0009103">
    <property type="term" value="P:lipopolysaccharide biosynthetic process"/>
    <property type="evidence" value="ECO:0007669"/>
    <property type="project" value="UniProtKB-ARBA"/>
</dbReference>
<comment type="caution">
    <text evidence="9">The sequence shown here is derived from an EMBL/GenBank/DDBJ whole genome shotgun (WGS) entry which is preliminary data.</text>
</comment>
<evidence type="ECO:0000256" key="8">
    <source>
        <dbReference type="SAM" id="Phobius"/>
    </source>
</evidence>
<feature type="transmembrane region" description="Helical" evidence="8">
    <location>
        <begin position="299"/>
        <end position="316"/>
    </location>
</feature>
<feature type="transmembrane region" description="Helical" evidence="8">
    <location>
        <begin position="161"/>
        <end position="189"/>
    </location>
</feature>
<dbReference type="EMBL" id="MFJU01000025">
    <property type="protein sequence ID" value="OGG35812.1"/>
    <property type="molecule type" value="Genomic_DNA"/>
</dbReference>
<keyword evidence="3" id="KW-0328">Glycosyltransferase</keyword>
<keyword evidence="2" id="KW-1003">Cell membrane</keyword>
<evidence type="ECO:0000256" key="3">
    <source>
        <dbReference type="ARBA" id="ARBA00022676"/>
    </source>
</evidence>
<evidence type="ECO:0000256" key="2">
    <source>
        <dbReference type="ARBA" id="ARBA00022475"/>
    </source>
</evidence>
<proteinExistence type="predicted"/>
<protein>
    <recommendedName>
        <fullName evidence="11">Glycosyltransferase RgtA/B/C/D-like domain-containing protein</fullName>
    </recommendedName>
</protein>
<name>A0A1F6BG99_9BACT</name>
<evidence type="ECO:0008006" key="11">
    <source>
        <dbReference type="Google" id="ProtNLM"/>
    </source>
</evidence>
<evidence type="ECO:0000256" key="6">
    <source>
        <dbReference type="ARBA" id="ARBA00022989"/>
    </source>
</evidence>
<feature type="transmembrane region" description="Helical" evidence="8">
    <location>
        <begin position="201"/>
        <end position="219"/>
    </location>
</feature>
<feature type="transmembrane region" description="Helical" evidence="8">
    <location>
        <begin position="61"/>
        <end position="80"/>
    </location>
</feature>
<dbReference type="GO" id="GO:0016763">
    <property type="term" value="F:pentosyltransferase activity"/>
    <property type="evidence" value="ECO:0007669"/>
    <property type="project" value="TreeGrafter"/>
</dbReference>
<evidence type="ECO:0000256" key="1">
    <source>
        <dbReference type="ARBA" id="ARBA00004651"/>
    </source>
</evidence>
<reference evidence="9 10" key="1">
    <citation type="journal article" date="2016" name="Nat. Commun.">
        <title>Thousands of microbial genomes shed light on interconnected biogeochemical processes in an aquifer system.</title>
        <authorList>
            <person name="Anantharaman K."/>
            <person name="Brown C.T."/>
            <person name="Hug L.A."/>
            <person name="Sharon I."/>
            <person name="Castelle C.J."/>
            <person name="Probst A.J."/>
            <person name="Thomas B.C."/>
            <person name="Singh A."/>
            <person name="Wilkins M.J."/>
            <person name="Karaoz U."/>
            <person name="Brodie E.L."/>
            <person name="Williams K.H."/>
            <person name="Hubbard S.S."/>
            <person name="Banfield J.F."/>
        </authorList>
    </citation>
    <scope>NUCLEOTIDE SEQUENCE [LARGE SCALE GENOMIC DNA]</scope>
</reference>
<sequence>MRFRPKLLFIITLIIALGLFLRLWRFEELFYYAIDEEKAAYITSSLANLKHFPAAGHPSSIGFRLGPLFYYLTAPIYRFFSPHPLSIGYLSVAASIFSILLLYKIASKISPKTGLIASFLYSVSFLNVIYERRGWQLSFESAIILVFIYSLLRLIKGSVNYLFPLALSLILMTQLEVGLFTFIPFSFLVFVTYQIKPHKKLLLISLFLFIIANSGLLIFDLRHNFLNSRYLLNYFRRGNHVRIAENKPLTDDRSIYLAHQLIPATLARTLYPSASNNLAIEYANCPQYLGFKRQSLPDYFIFSISLFLIYFLYRSLRLMKKKDDGQRLLFLSALFMLVHFTAISLYTYLFQGEMAEYYLLPVFVFFFISLSQTLIKLPKYLLWLSLIFFAYINIQPLMTAENPYGLNAKKKAVKTALAAIDTLSFSLESFQTCWYSGGYRYLFTRAGREPVRSYMDQYLSEYYTPDPNKETDRELIILTPELVGENPAGYEAYRRQVISTSEHLGTFGAMEVYLR</sequence>
<gene>
    <name evidence="9" type="ORF">A2968_05835</name>
</gene>
<evidence type="ECO:0000313" key="9">
    <source>
        <dbReference type="EMBL" id="OGG35812.1"/>
    </source>
</evidence>
<organism evidence="9 10">
    <name type="scientific">Candidatus Gottesmanbacteria bacterium RIFCSPLOWO2_01_FULL_42_22</name>
    <dbReference type="NCBI Taxonomy" id="1798391"/>
    <lineage>
        <taxon>Bacteria</taxon>
        <taxon>Candidatus Gottesmaniibacteriota</taxon>
    </lineage>
</organism>
<feature type="transmembrane region" description="Helical" evidence="8">
    <location>
        <begin position="87"/>
        <end position="106"/>
    </location>
</feature>
<evidence type="ECO:0000256" key="4">
    <source>
        <dbReference type="ARBA" id="ARBA00022679"/>
    </source>
</evidence>
<keyword evidence="4" id="KW-0808">Transferase</keyword>
<feature type="transmembrane region" description="Helical" evidence="8">
    <location>
        <begin position="137"/>
        <end position="155"/>
    </location>
</feature>
<feature type="transmembrane region" description="Helical" evidence="8">
    <location>
        <begin position="380"/>
        <end position="398"/>
    </location>
</feature>
<dbReference type="Proteomes" id="UP000176228">
    <property type="component" value="Unassembled WGS sequence"/>
</dbReference>
<feature type="transmembrane region" description="Helical" evidence="8">
    <location>
        <begin position="328"/>
        <end position="349"/>
    </location>
</feature>
<dbReference type="PANTHER" id="PTHR33908">
    <property type="entry name" value="MANNOSYLTRANSFERASE YKCB-RELATED"/>
    <property type="match status" value="1"/>
</dbReference>
<keyword evidence="6 8" id="KW-1133">Transmembrane helix</keyword>
<comment type="subcellular location">
    <subcellularLocation>
        <location evidence="1">Cell membrane</location>
        <topology evidence="1">Multi-pass membrane protein</topology>
    </subcellularLocation>
</comment>
<dbReference type="PANTHER" id="PTHR33908:SF11">
    <property type="entry name" value="MEMBRANE PROTEIN"/>
    <property type="match status" value="1"/>
</dbReference>
<feature type="transmembrane region" description="Helical" evidence="8">
    <location>
        <begin position="7"/>
        <end position="24"/>
    </location>
</feature>
<dbReference type="GO" id="GO:0005886">
    <property type="term" value="C:plasma membrane"/>
    <property type="evidence" value="ECO:0007669"/>
    <property type="project" value="UniProtKB-SubCell"/>
</dbReference>
<feature type="transmembrane region" description="Helical" evidence="8">
    <location>
        <begin position="112"/>
        <end position="130"/>
    </location>
</feature>
<keyword evidence="7 8" id="KW-0472">Membrane</keyword>
<evidence type="ECO:0000256" key="5">
    <source>
        <dbReference type="ARBA" id="ARBA00022692"/>
    </source>
</evidence>
<feature type="transmembrane region" description="Helical" evidence="8">
    <location>
        <begin position="355"/>
        <end position="375"/>
    </location>
</feature>
<accession>A0A1F6BG99</accession>
<keyword evidence="5 8" id="KW-0812">Transmembrane</keyword>
<dbReference type="InterPro" id="IPR050297">
    <property type="entry name" value="LipidA_mod_glycosyltrf_83"/>
</dbReference>
<dbReference type="STRING" id="1798391.A2968_05835"/>